<proteinExistence type="predicted"/>
<accession>A0ABP7UBB6</accession>
<keyword evidence="1" id="KW-0472">Membrane</keyword>
<dbReference type="Proteomes" id="UP001501469">
    <property type="component" value="Unassembled WGS sequence"/>
</dbReference>
<sequence length="280" mass="29161">MWGSGRSALHNFQTGHWGWGLLDTAFLVLDVVAVVAGVVSLGAATAAWMGAETGLKAAARAAMRTLAEGAVAKAASAKALATAVGEGVGKMYERAAGALGGAAKREAAAKATEDAKVLAKDAAEAEIARIEQTICAPHAMQHIFEGGIKPVTHGHVNTLSGPIHPPGHYGTGVHSMEAIHQGKARIIPRSISQTAPNGAFKAQVELLDQTGNVVPKKGAGVSTFFPPNWSKEKTMQEIEHAHNSRVFQNGNKWKGVASDGSETQMFLDANGKIISAFPTF</sequence>
<keyword evidence="1" id="KW-1133">Transmembrane helix</keyword>
<comment type="caution">
    <text evidence="3">The sequence shown here is derived from an EMBL/GenBank/DDBJ whole genome shotgun (WGS) entry which is preliminary data.</text>
</comment>
<organism evidence="3 4">
    <name type="scientific">Hymenobacter glaciei</name>
    <dbReference type="NCBI Taxonomy" id="877209"/>
    <lineage>
        <taxon>Bacteria</taxon>
        <taxon>Pseudomonadati</taxon>
        <taxon>Bacteroidota</taxon>
        <taxon>Cytophagia</taxon>
        <taxon>Cytophagales</taxon>
        <taxon>Hymenobacteraceae</taxon>
        <taxon>Hymenobacter</taxon>
    </lineage>
</organism>
<dbReference type="InterPro" id="IPR029501">
    <property type="entry name" value="EndoU_bac"/>
</dbReference>
<reference evidence="4" key="1">
    <citation type="journal article" date="2019" name="Int. J. Syst. Evol. Microbiol.">
        <title>The Global Catalogue of Microorganisms (GCM) 10K type strain sequencing project: providing services to taxonomists for standard genome sequencing and annotation.</title>
        <authorList>
            <consortium name="The Broad Institute Genomics Platform"/>
            <consortium name="The Broad Institute Genome Sequencing Center for Infectious Disease"/>
            <person name="Wu L."/>
            <person name="Ma J."/>
        </authorList>
    </citation>
    <scope>NUCLEOTIDE SEQUENCE [LARGE SCALE GENOMIC DNA]</scope>
    <source>
        <strain evidence="4">JCM 17225</strain>
    </source>
</reference>
<feature type="transmembrane region" description="Helical" evidence="1">
    <location>
        <begin position="25"/>
        <end position="50"/>
    </location>
</feature>
<dbReference type="Pfam" id="PF14436">
    <property type="entry name" value="EndoU_bacteria"/>
    <property type="match status" value="1"/>
</dbReference>
<evidence type="ECO:0000313" key="3">
    <source>
        <dbReference type="EMBL" id="GAA4039489.1"/>
    </source>
</evidence>
<keyword evidence="4" id="KW-1185">Reference proteome</keyword>
<evidence type="ECO:0000259" key="2">
    <source>
        <dbReference type="Pfam" id="PF14436"/>
    </source>
</evidence>
<evidence type="ECO:0000313" key="4">
    <source>
        <dbReference type="Proteomes" id="UP001501469"/>
    </source>
</evidence>
<dbReference type="RefSeq" id="WP_345055272.1">
    <property type="nucleotide sequence ID" value="NZ_BAABDK010000021.1"/>
</dbReference>
<protein>
    <recommendedName>
        <fullName evidence="2">Bacterial EndoU nuclease domain-containing protein</fullName>
    </recommendedName>
</protein>
<keyword evidence="1" id="KW-0812">Transmembrane</keyword>
<evidence type="ECO:0000256" key="1">
    <source>
        <dbReference type="SAM" id="Phobius"/>
    </source>
</evidence>
<dbReference type="EMBL" id="BAABDK010000021">
    <property type="protein sequence ID" value="GAA4039489.1"/>
    <property type="molecule type" value="Genomic_DNA"/>
</dbReference>
<feature type="domain" description="Bacterial EndoU nuclease" evidence="2">
    <location>
        <begin position="141"/>
        <end position="278"/>
    </location>
</feature>
<gene>
    <name evidence="3" type="ORF">GCM10022409_26460</name>
</gene>
<name>A0ABP7UBB6_9BACT</name>